<evidence type="ECO:0008006" key="2">
    <source>
        <dbReference type="Google" id="ProtNLM"/>
    </source>
</evidence>
<protein>
    <recommendedName>
        <fullName evidence="2">DNA methylase N-4/N-6 domain-containing protein</fullName>
    </recommendedName>
</protein>
<feature type="non-terminal residue" evidence="1">
    <location>
        <position position="69"/>
    </location>
</feature>
<gene>
    <name evidence="1" type="ORF">LCGC14_1500510</name>
</gene>
<organism evidence="1">
    <name type="scientific">marine sediment metagenome</name>
    <dbReference type="NCBI Taxonomy" id="412755"/>
    <lineage>
        <taxon>unclassified sequences</taxon>
        <taxon>metagenomes</taxon>
        <taxon>ecological metagenomes</taxon>
    </lineage>
</organism>
<dbReference type="GO" id="GO:0032259">
    <property type="term" value="P:methylation"/>
    <property type="evidence" value="ECO:0007669"/>
    <property type="project" value="InterPro"/>
</dbReference>
<name>A0A0F9J460_9ZZZZ</name>
<dbReference type="EMBL" id="LAZR01010884">
    <property type="protein sequence ID" value="KKM64519.1"/>
    <property type="molecule type" value="Genomic_DNA"/>
</dbReference>
<dbReference type="GO" id="GO:0008168">
    <property type="term" value="F:methyltransferase activity"/>
    <property type="evidence" value="ECO:0007669"/>
    <property type="project" value="InterPro"/>
</dbReference>
<reference evidence="1" key="1">
    <citation type="journal article" date="2015" name="Nature">
        <title>Complex archaea that bridge the gap between prokaryotes and eukaryotes.</title>
        <authorList>
            <person name="Spang A."/>
            <person name="Saw J.H."/>
            <person name="Jorgensen S.L."/>
            <person name="Zaremba-Niedzwiedzka K."/>
            <person name="Martijn J."/>
            <person name="Lind A.E."/>
            <person name="van Eijk R."/>
            <person name="Schleper C."/>
            <person name="Guy L."/>
            <person name="Ettema T.J."/>
        </authorList>
    </citation>
    <scope>NUCLEOTIDE SEQUENCE</scope>
</reference>
<dbReference type="InterPro" id="IPR029063">
    <property type="entry name" value="SAM-dependent_MTases_sf"/>
</dbReference>
<dbReference type="Gene3D" id="3.40.50.150">
    <property type="entry name" value="Vaccinia Virus protein VP39"/>
    <property type="match status" value="1"/>
</dbReference>
<dbReference type="PROSITE" id="PS00092">
    <property type="entry name" value="N6_MTASE"/>
    <property type="match status" value="1"/>
</dbReference>
<evidence type="ECO:0000313" key="1">
    <source>
        <dbReference type="EMBL" id="KKM64519.1"/>
    </source>
</evidence>
<dbReference type="SUPFAM" id="SSF53335">
    <property type="entry name" value="S-adenosyl-L-methionine-dependent methyltransferases"/>
    <property type="match status" value="1"/>
</dbReference>
<dbReference type="InterPro" id="IPR002052">
    <property type="entry name" value="DNA_methylase_N6_adenine_CS"/>
</dbReference>
<comment type="caution">
    <text evidence="1">The sequence shown here is derived from an EMBL/GenBank/DDBJ whole genome shotgun (WGS) entry which is preliminary data.</text>
</comment>
<proteinExistence type="predicted"/>
<accession>A0A0F9J460</accession>
<dbReference type="AlphaFoldDB" id="A0A0F9J460"/>
<dbReference type="GO" id="GO:0003676">
    <property type="term" value="F:nucleic acid binding"/>
    <property type="evidence" value="ECO:0007669"/>
    <property type="project" value="InterPro"/>
</dbReference>
<sequence>MLEINKIYHGDCLELMKGLPDKSVDLVVTDPPYNMNYSGRGKVNSFENFKNDDLDEEEHSEWFDSILKE</sequence>